<reference evidence="6 7" key="1">
    <citation type="submission" date="2023-11" db="EMBL/GenBank/DDBJ databases">
        <title>Bacillus jintuensis, isolated from a mudflat on the Beibu Gulf coast.</title>
        <authorList>
            <person name="Li M."/>
        </authorList>
    </citation>
    <scope>NUCLEOTIDE SEQUENCE [LARGE SCALE GENOMIC DNA]</scope>
    <source>
        <strain evidence="6 7">31A1R</strain>
    </source>
</reference>
<keyword evidence="4" id="KW-0472">Membrane</keyword>
<feature type="coiled-coil region" evidence="3">
    <location>
        <begin position="450"/>
        <end position="477"/>
    </location>
</feature>
<keyword evidence="3" id="KW-0175">Coiled coil</keyword>
<comment type="caution">
    <text evidence="6">The sequence shown here is derived from an EMBL/GenBank/DDBJ whole genome shotgun (WGS) entry which is preliminary data.</text>
</comment>
<feature type="transmembrane region" description="Helical" evidence="4">
    <location>
        <begin position="144"/>
        <end position="163"/>
    </location>
</feature>
<proteinExistence type="predicted"/>
<evidence type="ECO:0000256" key="4">
    <source>
        <dbReference type="SAM" id="Phobius"/>
    </source>
</evidence>
<keyword evidence="7" id="KW-1185">Reference proteome</keyword>
<feature type="domain" description="Methyl-accepting transducer" evidence="5">
    <location>
        <begin position="211"/>
        <end position="461"/>
    </location>
</feature>
<dbReference type="RefSeq" id="WP_322447815.1">
    <property type="nucleotide sequence ID" value="NZ_JAXOFX010000014.1"/>
</dbReference>
<dbReference type="Proteomes" id="UP001290455">
    <property type="component" value="Unassembled WGS sequence"/>
</dbReference>
<feature type="transmembrane region" description="Helical" evidence="4">
    <location>
        <begin position="115"/>
        <end position="132"/>
    </location>
</feature>
<protein>
    <submittedName>
        <fullName evidence="6">Methyl-accepting chemotaxis protein</fullName>
    </submittedName>
</protein>
<dbReference type="PROSITE" id="PS50111">
    <property type="entry name" value="CHEMOTAXIS_TRANSDUC_2"/>
    <property type="match status" value="1"/>
</dbReference>
<dbReference type="InterPro" id="IPR004089">
    <property type="entry name" value="MCPsignal_dom"/>
</dbReference>
<evidence type="ECO:0000256" key="3">
    <source>
        <dbReference type="SAM" id="Coils"/>
    </source>
</evidence>
<keyword evidence="4" id="KW-0812">Transmembrane</keyword>
<evidence type="ECO:0000256" key="1">
    <source>
        <dbReference type="ARBA" id="ARBA00023224"/>
    </source>
</evidence>
<keyword evidence="4" id="KW-1133">Transmembrane helix</keyword>
<evidence type="ECO:0000313" key="7">
    <source>
        <dbReference type="Proteomes" id="UP001290455"/>
    </source>
</evidence>
<gene>
    <name evidence="6" type="ORF">SM124_17535</name>
</gene>
<feature type="transmembrane region" description="Helical" evidence="4">
    <location>
        <begin position="17"/>
        <end position="37"/>
    </location>
</feature>
<evidence type="ECO:0000313" key="6">
    <source>
        <dbReference type="EMBL" id="MDZ5473520.1"/>
    </source>
</evidence>
<dbReference type="Pfam" id="PF00015">
    <property type="entry name" value="MCPsignal"/>
    <property type="match status" value="1"/>
</dbReference>
<dbReference type="Gene3D" id="1.10.287.950">
    <property type="entry name" value="Methyl-accepting chemotaxis protein"/>
    <property type="match status" value="1"/>
</dbReference>
<feature type="transmembrane region" description="Helical" evidence="4">
    <location>
        <begin position="44"/>
        <end position="61"/>
    </location>
</feature>
<dbReference type="PANTHER" id="PTHR32089">
    <property type="entry name" value="METHYL-ACCEPTING CHEMOTAXIS PROTEIN MCPB"/>
    <property type="match status" value="1"/>
</dbReference>
<keyword evidence="1 2" id="KW-0807">Transducer</keyword>
<dbReference type="SMART" id="SM00283">
    <property type="entry name" value="MA"/>
    <property type="match status" value="1"/>
</dbReference>
<dbReference type="PANTHER" id="PTHR32089:SF112">
    <property type="entry name" value="LYSOZYME-LIKE PROTEIN-RELATED"/>
    <property type="match status" value="1"/>
</dbReference>
<organism evidence="6 7">
    <name type="scientific">Robertmurraya mangrovi</name>
    <dbReference type="NCBI Taxonomy" id="3098077"/>
    <lineage>
        <taxon>Bacteria</taxon>
        <taxon>Bacillati</taxon>
        <taxon>Bacillota</taxon>
        <taxon>Bacilli</taxon>
        <taxon>Bacillales</taxon>
        <taxon>Bacillaceae</taxon>
        <taxon>Robertmurraya</taxon>
    </lineage>
</organism>
<accession>A0ABU5J275</accession>
<evidence type="ECO:0000259" key="5">
    <source>
        <dbReference type="PROSITE" id="PS50111"/>
    </source>
</evidence>
<sequence length="491" mass="54778">MEAIQTLKANDISKKNTLMLVSFSISLVSGLLFTILSNDELLKMILYGGELFFFLLFYFLFGKILIKPKIFPYASLLMIFIFTFAQLFIFGGSGAFLLVLFFLAIISSVHFNRNLFLLGYSLGFIGVILNHMYATEMVPFLKEIFPLALLVYTLIGLVLFILIRLNTAQYRSLETFLEQSELEQEKKESYNQLLQKEMAVITDSLKKINKQVQTHVTAQSEMRIAVSEISAGSQVQTEQINYIAGNAESTKLKMDDMSRVSVNLSNETTIAAQSVNKGAEKMEDLQHDMKNLGESITDLSETFASLTNKIEETNSFIGNIQSITEQTNLLALNASIEAARAGEAGKGFSVVAEEIRKLAEITRETAIQITENLSEVNKTNSTAFSKMKESNSKLKESLVTVEEVSGFFNQVESNLKNLDVEFIQFKGSVDDIKTQSFEVETATKELAAVIEQATAGLEEMNATIETLNEDNQKIARYVEETAAAADKIKDM</sequence>
<evidence type="ECO:0000256" key="2">
    <source>
        <dbReference type="PROSITE-ProRule" id="PRU00284"/>
    </source>
</evidence>
<name>A0ABU5J275_9BACI</name>
<dbReference type="SUPFAM" id="SSF58104">
    <property type="entry name" value="Methyl-accepting chemotaxis protein (MCP) signaling domain"/>
    <property type="match status" value="1"/>
</dbReference>
<feature type="transmembrane region" description="Helical" evidence="4">
    <location>
        <begin position="73"/>
        <end position="103"/>
    </location>
</feature>
<dbReference type="EMBL" id="JAXOFX010000014">
    <property type="protein sequence ID" value="MDZ5473520.1"/>
    <property type="molecule type" value="Genomic_DNA"/>
</dbReference>